<comment type="caution">
    <text evidence="1">The sequence shown here is derived from an EMBL/GenBank/DDBJ whole genome shotgun (WGS) entry which is preliminary data.</text>
</comment>
<name>A0ABU5KB39_9ACTN</name>
<reference evidence="1 2" key="1">
    <citation type="submission" date="2023-11" db="EMBL/GenBank/DDBJ databases">
        <title>Novel species in genus Nocardioides.</title>
        <authorList>
            <person name="Zhou H."/>
        </authorList>
    </citation>
    <scope>NUCLEOTIDE SEQUENCE [LARGE SCALE GENOMIC DNA]</scope>
    <source>
        <strain evidence="1 2">S-58</strain>
    </source>
</reference>
<dbReference type="RefSeq" id="WP_322424293.1">
    <property type="nucleotide sequence ID" value="NZ_JAXQPW010000002.1"/>
</dbReference>
<sequence>MSWDEQPATYEIRLQGRPPSWLRDRFGMLRTSPAPAQTVLFRRVDSPRDLDVLLSRLASLGLTLAEVHEHQPSGVPADASGRTNGPCSYEVRVDGRLGESFLTFLSWRHCVVPEQTSVLVEARPEDVLQLLATCSELGLGIERVRRVSSTSSATG</sequence>
<evidence type="ECO:0000313" key="2">
    <source>
        <dbReference type="Proteomes" id="UP001291999"/>
    </source>
</evidence>
<gene>
    <name evidence="1" type="ORF">SFC79_10480</name>
</gene>
<keyword evidence="2" id="KW-1185">Reference proteome</keyword>
<organism evidence="1 2">
    <name type="scientific">Nocardioides renjunii</name>
    <dbReference type="NCBI Taxonomy" id="3095075"/>
    <lineage>
        <taxon>Bacteria</taxon>
        <taxon>Bacillati</taxon>
        <taxon>Actinomycetota</taxon>
        <taxon>Actinomycetes</taxon>
        <taxon>Propionibacteriales</taxon>
        <taxon>Nocardioidaceae</taxon>
        <taxon>Nocardioides</taxon>
    </lineage>
</organism>
<accession>A0ABU5KB39</accession>
<proteinExistence type="predicted"/>
<evidence type="ECO:0000313" key="1">
    <source>
        <dbReference type="EMBL" id="MDZ5662190.1"/>
    </source>
</evidence>
<dbReference type="Proteomes" id="UP001291999">
    <property type="component" value="Unassembled WGS sequence"/>
</dbReference>
<protein>
    <submittedName>
        <fullName evidence="1">Uncharacterized protein</fullName>
    </submittedName>
</protein>
<dbReference type="EMBL" id="JAXQPW010000002">
    <property type="protein sequence ID" value="MDZ5662190.1"/>
    <property type="molecule type" value="Genomic_DNA"/>
</dbReference>